<feature type="chain" id="PRO_5047221090" description="Secreted protein" evidence="1">
    <location>
        <begin position="21"/>
        <end position="70"/>
    </location>
</feature>
<evidence type="ECO:0008006" key="4">
    <source>
        <dbReference type="Google" id="ProtNLM"/>
    </source>
</evidence>
<name>A0ABU8M162_9PSEU</name>
<keyword evidence="1" id="KW-0732">Signal</keyword>
<accession>A0ABU8M162</accession>
<sequence>MIAAVIIAALLTVIAANARAVGAAVVLGVVTVALLAVVAPDVVTGTGHVLAAIAAGIGDALSQSTSGDAR</sequence>
<feature type="signal peptide" evidence="1">
    <location>
        <begin position="1"/>
        <end position="20"/>
    </location>
</feature>
<keyword evidence="3" id="KW-1185">Reference proteome</keyword>
<dbReference type="Proteomes" id="UP001369736">
    <property type="component" value="Unassembled WGS sequence"/>
</dbReference>
<gene>
    <name evidence="2" type="ORF">WCD58_03095</name>
</gene>
<comment type="caution">
    <text evidence="2">The sequence shown here is derived from an EMBL/GenBank/DDBJ whole genome shotgun (WGS) entry which is preliminary data.</text>
</comment>
<dbReference type="RefSeq" id="WP_337699367.1">
    <property type="nucleotide sequence ID" value="NZ_JBBEGM010000001.1"/>
</dbReference>
<dbReference type="EMBL" id="JBBEGM010000001">
    <property type="protein sequence ID" value="MEJ2860123.1"/>
    <property type="molecule type" value="Genomic_DNA"/>
</dbReference>
<evidence type="ECO:0000313" key="3">
    <source>
        <dbReference type="Proteomes" id="UP001369736"/>
    </source>
</evidence>
<proteinExistence type="predicted"/>
<evidence type="ECO:0000313" key="2">
    <source>
        <dbReference type="EMBL" id="MEJ2860123.1"/>
    </source>
</evidence>
<evidence type="ECO:0000256" key="1">
    <source>
        <dbReference type="SAM" id="SignalP"/>
    </source>
</evidence>
<reference evidence="2 3" key="1">
    <citation type="submission" date="2024-03" db="EMBL/GenBank/DDBJ databases">
        <title>Actinomycetospora sp. OC33-EN07, a novel actinomycete isolated from wild orchid (Aerides multiflora).</title>
        <authorList>
            <person name="Suriyachadkun C."/>
        </authorList>
    </citation>
    <scope>NUCLEOTIDE SEQUENCE [LARGE SCALE GENOMIC DNA]</scope>
    <source>
        <strain evidence="2 3">OC33-EN07</strain>
    </source>
</reference>
<protein>
    <recommendedName>
        <fullName evidence="4">Secreted protein</fullName>
    </recommendedName>
</protein>
<organism evidence="2 3">
    <name type="scientific">Actinomycetospora flava</name>
    <dbReference type="NCBI Taxonomy" id="3129232"/>
    <lineage>
        <taxon>Bacteria</taxon>
        <taxon>Bacillati</taxon>
        <taxon>Actinomycetota</taxon>
        <taxon>Actinomycetes</taxon>
        <taxon>Pseudonocardiales</taxon>
        <taxon>Pseudonocardiaceae</taxon>
        <taxon>Actinomycetospora</taxon>
    </lineage>
</organism>